<comment type="similarity">
    <text evidence="3">Belongs to the HAD-like hydrolase superfamily. CbbY/CbbZ/Gph/YieH family.</text>
</comment>
<dbReference type="Pfam" id="PF00702">
    <property type="entry name" value="Hydrolase"/>
    <property type="match status" value="1"/>
</dbReference>
<sequence length="272" mass="30122">MIETINPGASAPDPRIAIFDFDGTVSLIRSGWLDIMMSMMVETLSALKTGESEGDLRKLIKAFVWANTGRDTLYQMISLADAVAERGGVPPDPQEYKKQFLVKLFALSGQRIEDLRAGRTAPDQYLVPGTRAMLEDLRARGLSLYLASGTDEVHLKQEADLLDVTRYFDGGVYGALPDPEAFSKRLLVERILKLSGMRPDRLLGFGDGPVEIEELKRGRALAIGLATDEPECRVPNEWKRQNLTAAGADYIIPNYLCRQALLPTLFANHEPI</sequence>
<proteinExistence type="inferred from homology"/>
<dbReference type="InterPro" id="IPR050155">
    <property type="entry name" value="HAD-like_hydrolase_sf"/>
</dbReference>
<evidence type="ECO:0000256" key="1">
    <source>
        <dbReference type="ARBA" id="ARBA00000830"/>
    </source>
</evidence>
<dbReference type="InterPro" id="IPR036412">
    <property type="entry name" value="HAD-like_sf"/>
</dbReference>
<dbReference type="HOGENOM" id="CLU_1021738_0_0_0"/>
<dbReference type="PANTHER" id="PTHR43434:SF1">
    <property type="entry name" value="PHOSPHOGLYCOLATE PHOSPHATASE"/>
    <property type="match status" value="1"/>
</dbReference>
<evidence type="ECO:0000313" key="5">
    <source>
        <dbReference type="EMBL" id="ABJ84528.1"/>
    </source>
</evidence>
<dbReference type="GO" id="GO:0006281">
    <property type="term" value="P:DNA repair"/>
    <property type="evidence" value="ECO:0007669"/>
    <property type="project" value="TreeGrafter"/>
</dbReference>
<gene>
    <name evidence="5" type="ordered locus">Acid_3556</name>
</gene>
<reference evidence="5" key="1">
    <citation type="submission" date="2006-10" db="EMBL/GenBank/DDBJ databases">
        <title>Complete sequence of Solibacter usitatus Ellin6076.</title>
        <authorList>
            <consortium name="US DOE Joint Genome Institute"/>
            <person name="Copeland A."/>
            <person name="Lucas S."/>
            <person name="Lapidus A."/>
            <person name="Barry K."/>
            <person name="Detter J.C."/>
            <person name="Glavina del Rio T."/>
            <person name="Hammon N."/>
            <person name="Israni S."/>
            <person name="Dalin E."/>
            <person name="Tice H."/>
            <person name="Pitluck S."/>
            <person name="Thompson L.S."/>
            <person name="Brettin T."/>
            <person name="Bruce D."/>
            <person name="Han C."/>
            <person name="Tapia R."/>
            <person name="Gilna P."/>
            <person name="Schmutz J."/>
            <person name="Larimer F."/>
            <person name="Land M."/>
            <person name="Hauser L."/>
            <person name="Kyrpides N."/>
            <person name="Mikhailova N."/>
            <person name="Janssen P.H."/>
            <person name="Kuske C.R."/>
            <person name="Richardson P."/>
        </authorList>
    </citation>
    <scope>NUCLEOTIDE SEQUENCE</scope>
    <source>
        <strain evidence="5">Ellin6076</strain>
    </source>
</reference>
<accession>Q020W1</accession>
<comment type="pathway">
    <text evidence="2">Organic acid metabolism; glycolate biosynthesis; glycolate from 2-phosphoglycolate: step 1/1.</text>
</comment>
<dbReference type="OrthoDB" id="9781311at2"/>
<organism evidence="5">
    <name type="scientific">Solibacter usitatus (strain Ellin6076)</name>
    <dbReference type="NCBI Taxonomy" id="234267"/>
    <lineage>
        <taxon>Bacteria</taxon>
        <taxon>Pseudomonadati</taxon>
        <taxon>Acidobacteriota</taxon>
        <taxon>Terriglobia</taxon>
        <taxon>Bryobacterales</taxon>
        <taxon>Solibacteraceae</taxon>
        <taxon>Candidatus Solibacter</taxon>
    </lineage>
</organism>
<dbReference type="SUPFAM" id="SSF56784">
    <property type="entry name" value="HAD-like"/>
    <property type="match status" value="1"/>
</dbReference>
<evidence type="ECO:0000256" key="2">
    <source>
        <dbReference type="ARBA" id="ARBA00004818"/>
    </source>
</evidence>
<dbReference type="CDD" id="cd01427">
    <property type="entry name" value="HAD_like"/>
    <property type="match status" value="1"/>
</dbReference>
<keyword evidence="5" id="KW-0378">Hydrolase</keyword>
<dbReference type="InParanoid" id="Q020W1"/>
<evidence type="ECO:0000256" key="4">
    <source>
        <dbReference type="ARBA" id="ARBA00013078"/>
    </source>
</evidence>
<dbReference type="GO" id="GO:0008967">
    <property type="term" value="F:phosphoglycolate phosphatase activity"/>
    <property type="evidence" value="ECO:0007669"/>
    <property type="project" value="UniProtKB-EC"/>
</dbReference>
<protein>
    <recommendedName>
        <fullName evidence="4">phosphoglycolate phosphatase</fullName>
        <ecNumber evidence="4">3.1.3.18</ecNumber>
    </recommendedName>
</protein>
<dbReference type="Gene3D" id="3.40.50.1000">
    <property type="entry name" value="HAD superfamily/HAD-like"/>
    <property type="match status" value="1"/>
</dbReference>
<dbReference type="EC" id="3.1.3.18" evidence="4"/>
<dbReference type="EMBL" id="CP000473">
    <property type="protein sequence ID" value="ABJ84528.1"/>
    <property type="molecule type" value="Genomic_DNA"/>
</dbReference>
<dbReference type="eggNOG" id="COG0546">
    <property type="taxonomic scope" value="Bacteria"/>
</dbReference>
<dbReference type="PANTHER" id="PTHR43434">
    <property type="entry name" value="PHOSPHOGLYCOLATE PHOSPHATASE"/>
    <property type="match status" value="1"/>
</dbReference>
<dbReference type="GO" id="GO:0005829">
    <property type="term" value="C:cytosol"/>
    <property type="evidence" value="ECO:0007669"/>
    <property type="project" value="TreeGrafter"/>
</dbReference>
<evidence type="ECO:0000256" key="3">
    <source>
        <dbReference type="ARBA" id="ARBA00006171"/>
    </source>
</evidence>
<comment type="catalytic activity">
    <reaction evidence="1">
        <text>2-phosphoglycolate + H2O = glycolate + phosphate</text>
        <dbReference type="Rhea" id="RHEA:14369"/>
        <dbReference type="ChEBI" id="CHEBI:15377"/>
        <dbReference type="ChEBI" id="CHEBI:29805"/>
        <dbReference type="ChEBI" id="CHEBI:43474"/>
        <dbReference type="ChEBI" id="CHEBI:58033"/>
        <dbReference type="EC" id="3.1.3.18"/>
    </reaction>
</comment>
<name>Q020W1_SOLUE</name>
<dbReference type="SFLD" id="SFLDS00003">
    <property type="entry name" value="Haloacid_Dehalogenase"/>
    <property type="match status" value="1"/>
</dbReference>
<dbReference type="SFLD" id="SFLDG01129">
    <property type="entry name" value="C1.5:_HAD__Beta-PGM__Phosphata"/>
    <property type="match status" value="1"/>
</dbReference>
<dbReference type="AlphaFoldDB" id="Q020W1"/>
<dbReference type="STRING" id="234267.Acid_3556"/>
<dbReference type="InterPro" id="IPR023214">
    <property type="entry name" value="HAD_sf"/>
</dbReference>
<dbReference type="KEGG" id="sus:Acid_3556"/>